<evidence type="ECO:0000256" key="3">
    <source>
        <dbReference type="ARBA" id="ARBA00004961"/>
    </source>
</evidence>
<evidence type="ECO:0000256" key="5">
    <source>
        <dbReference type="ARBA" id="ARBA00013198"/>
    </source>
</evidence>
<dbReference type="Pfam" id="PF01182">
    <property type="entry name" value="Glucosamine_iso"/>
    <property type="match status" value="1"/>
</dbReference>
<dbReference type="Proteomes" id="UP000199627">
    <property type="component" value="Unassembled WGS sequence"/>
</dbReference>
<evidence type="ECO:0000256" key="4">
    <source>
        <dbReference type="ARBA" id="ARBA00010662"/>
    </source>
</evidence>
<dbReference type="InterPro" id="IPR006148">
    <property type="entry name" value="Glc/Gal-6P_isomerase"/>
</dbReference>
<comment type="catalytic activity">
    <reaction evidence="1 7">
        <text>6-phospho-D-glucono-1,5-lactone + H2O = 6-phospho-D-gluconate + H(+)</text>
        <dbReference type="Rhea" id="RHEA:12556"/>
        <dbReference type="ChEBI" id="CHEBI:15377"/>
        <dbReference type="ChEBI" id="CHEBI:15378"/>
        <dbReference type="ChEBI" id="CHEBI:57955"/>
        <dbReference type="ChEBI" id="CHEBI:58759"/>
        <dbReference type="EC" id="3.1.1.31"/>
    </reaction>
</comment>
<evidence type="ECO:0000256" key="7">
    <source>
        <dbReference type="RuleBase" id="RU365095"/>
    </source>
</evidence>
<sequence>MIELKIFNDVEEVINALAETICEISKKAIEERGQFNFVLSGGSSPKKLYELLASEKFNNKIDWEKTYFFYGDERFVPADDAQRNSVMVKEALFNPLKINASNIFEVNTSGTPEESAQWYWDSISKHFSGKPVEFDFILLGLGDNSHTASLFPDTSVLEETEATVKSIFVEEVDMFRITMTAPLINQARNIAFLVFGEGKSEAVFHILKDKSGSIHQYPARLIKSDKKVEWFLDASAASKL</sequence>
<evidence type="ECO:0000256" key="1">
    <source>
        <dbReference type="ARBA" id="ARBA00000832"/>
    </source>
</evidence>
<dbReference type="SUPFAM" id="SSF100950">
    <property type="entry name" value="NagB/RpiA/CoA transferase-like"/>
    <property type="match status" value="1"/>
</dbReference>
<organism evidence="9 10">
    <name type="scientific">Chryseobacterium soldanellicola</name>
    <dbReference type="NCBI Taxonomy" id="311333"/>
    <lineage>
        <taxon>Bacteria</taxon>
        <taxon>Pseudomonadati</taxon>
        <taxon>Bacteroidota</taxon>
        <taxon>Flavobacteriia</taxon>
        <taxon>Flavobacteriales</taxon>
        <taxon>Weeksellaceae</taxon>
        <taxon>Chryseobacterium group</taxon>
        <taxon>Chryseobacterium</taxon>
    </lineage>
</organism>
<evidence type="ECO:0000256" key="6">
    <source>
        <dbReference type="ARBA" id="ARBA00020337"/>
    </source>
</evidence>
<protein>
    <recommendedName>
        <fullName evidence="6 7">6-phosphogluconolactonase</fullName>
        <shortName evidence="7">6PGL</shortName>
        <ecNumber evidence="5 7">3.1.1.31</ecNumber>
    </recommendedName>
</protein>
<dbReference type="AlphaFoldDB" id="A0A1H1CK06"/>
<reference evidence="10" key="1">
    <citation type="submission" date="2016-10" db="EMBL/GenBank/DDBJ databases">
        <authorList>
            <person name="Varghese N."/>
            <person name="Submissions S."/>
        </authorList>
    </citation>
    <scope>NUCLEOTIDE SEQUENCE [LARGE SCALE GENOMIC DNA]</scope>
    <source>
        <strain evidence="10">DSM 17072</strain>
    </source>
</reference>
<name>A0A1H1CK06_9FLAO</name>
<dbReference type="PANTHER" id="PTHR11054:SF0">
    <property type="entry name" value="6-PHOSPHOGLUCONOLACTONASE"/>
    <property type="match status" value="1"/>
</dbReference>
<dbReference type="RefSeq" id="WP_089755603.1">
    <property type="nucleotide sequence ID" value="NZ_FNKL01000003.1"/>
</dbReference>
<dbReference type="UniPathway" id="UPA00115">
    <property type="reaction ID" value="UER00409"/>
</dbReference>
<gene>
    <name evidence="7" type="primary">pgl</name>
    <name evidence="9" type="ORF">SAMN05421664_1995</name>
</gene>
<keyword evidence="7" id="KW-0378">Hydrolase</keyword>
<dbReference type="InterPro" id="IPR039104">
    <property type="entry name" value="6PGL"/>
</dbReference>
<dbReference type="Gene3D" id="3.40.50.1360">
    <property type="match status" value="1"/>
</dbReference>
<evidence type="ECO:0000259" key="8">
    <source>
        <dbReference type="Pfam" id="PF01182"/>
    </source>
</evidence>
<dbReference type="STRING" id="311333.SAMN05421664_1995"/>
<dbReference type="GO" id="GO:0006098">
    <property type="term" value="P:pentose-phosphate shunt"/>
    <property type="evidence" value="ECO:0007669"/>
    <property type="project" value="UniProtKB-UniPathway"/>
</dbReference>
<comment type="function">
    <text evidence="2 7">Hydrolysis of 6-phosphogluconolactone to 6-phosphogluconate.</text>
</comment>
<dbReference type="GO" id="GO:0017057">
    <property type="term" value="F:6-phosphogluconolactonase activity"/>
    <property type="evidence" value="ECO:0007669"/>
    <property type="project" value="UniProtKB-UniRule"/>
</dbReference>
<dbReference type="OrthoDB" id="9810967at2"/>
<feature type="domain" description="Glucosamine/galactosamine-6-phosphate isomerase" evidence="8">
    <location>
        <begin position="9"/>
        <end position="230"/>
    </location>
</feature>
<dbReference type="EMBL" id="FNKL01000003">
    <property type="protein sequence ID" value="SDQ64482.1"/>
    <property type="molecule type" value="Genomic_DNA"/>
</dbReference>
<dbReference type="GO" id="GO:0005975">
    <property type="term" value="P:carbohydrate metabolic process"/>
    <property type="evidence" value="ECO:0007669"/>
    <property type="project" value="UniProtKB-UniRule"/>
</dbReference>
<accession>A0A1H1CK06</accession>
<proteinExistence type="inferred from homology"/>
<comment type="pathway">
    <text evidence="3 7">Carbohydrate degradation; pentose phosphate pathway; D-ribulose 5-phosphate from D-glucose 6-phosphate (oxidative stage): step 2/3.</text>
</comment>
<dbReference type="InterPro" id="IPR005900">
    <property type="entry name" value="6-phosphogluconolactonase_DevB"/>
</dbReference>
<evidence type="ECO:0000313" key="9">
    <source>
        <dbReference type="EMBL" id="SDQ64482.1"/>
    </source>
</evidence>
<dbReference type="PANTHER" id="PTHR11054">
    <property type="entry name" value="6-PHOSPHOGLUCONOLACTONASE"/>
    <property type="match status" value="1"/>
</dbReference>
<keyword evidence="10" id="KW-1185">Reference proteome</keyword>
<evidence type="ECO:0000313" key="10">
    <source>
        <dbReference type="Proteomes" id="UP000199627"/>
    </source>
</evidence>
<dbReference type="EC" id="3.1.1.31" evidence="5 7"/>
<dbReference type="CDD" id="cd01400">
    <property type="entry name" value="6PGL"/>
    <property type="match status" value="1"/>
</dbReference>
<evidence type="ECO:0000256" key="2">
    <source>
        <dbReference type="ARBA" id="ARBA00002681"/>
    </source>
</evidence>
<dbReference type="InterPro" id="IPR037171">
    <property type="entry name" value="NagB/RpiA_transferase-like"/>
</dbReference>
<dbReference type="NCBIfam" id="TIGR01198">
    <property type="entry name" value="pgl"/>
    <property type="match status" value="1"/>
</dbReference>
<comment type="similarity">
    <text evidence="4 7">Belongs to the glucosamine/galactosamine-6-phosphate isomerase family. 6-phosphogluconolactonase subfamily.</text>
</comment>